<protein>
    <submittedName>
        <fullName evidence="5">Ulp1 protease family</fullName>
    </submittedName>
</protein>
<sequence>MQKIVSIFLDNRVIDKFVVAPINTGQHWVLLAINIKMEIIYYLDPLHNDINMRQDLKKLFDMVIQTYRAQRGYMVSKAKLSNIKWTTIKEGQFQ</sequence>
<evidence type="ECO:0000313" key="6">
    <source>
        <dbReference type="Proteomes" id="UP000501690"/>
    </source>
</evidence>
<evidence type="ECO:0000256" key="1">
    <source>
        <dbReference type="ARBA" id="ARBA00005234"/>
    </source>
</evidence>
<comment type="similarity">
    <text evidence="1">Belongs to the peptidase C48 family.</text>
</comment>
<dbReference type="Pfam" id="PF02902">
    <property type="entry name" value="Peptidase_C48"/>
    <property type="match status" value="1"/>
</dbReference>
<dbReference type="GO" id="GO:0006508">
    <property type="term" value="P:proteolysis"/>
    <property type="evidence" value="ECO:0007669"/>
    <property type="project" value="UniProtKB-KW"/>
</dbReference>
<keyword evidence="3" id="KW-0378">Hydrolase</keyword>
<dbReference type="EMBL" id="CP039350">
    <property type="protein sequence ID" value="QCD96242.1"/>
    <property type="molecule type" value="Genomic_DNA"/>
</dbReference>
<accession>A0A4D6M4P2</accession>
<evidence type="ECO:0000313" key="5">
    <source>
        <dbReference type="EMBL" id="QCD96242.1"/>
    </source>
</evidence>
<evidence type="ECO:0000256" key="2">
    <source>
        <dbReference type="ARBA" id="ARBA00022670"/>
    </source>
</evidence>
<keyword evidence="6" id="KW-1185">Reference proteome</keyword>
<dbReference type="InterPro" id="IPR003653">
    <property type="entry name" value="Peptidase_C48_C"/>
</dbReference>
<dbReference type="Proteomes" id="UP000501690">
    <property type="component" value="Linkage Group LG6"/>
</dbReference>
<dbReference type="SUPFAM" id="SSF54001">
    <property type="entry name" value="Cysteine proteinases"/>
    <property type="match status" value="1"/>
</dbReference>
<reference evidence="5 6" key="1">
    <citation type="submission" date="2019-04" db="EMBL/GenBank/DDBJ databases">
        <title>An improved genome assembly and genetic linkage map for asparagus bean, Vigna unguiculata ssp. sesquipedialis.</title>
        <authorList>
            <person name="Xia Q."/>
            <person name="Zhang R."/>
            <person name="Dong Y."/>
        </authorList>
    </citation>
    <scope>NUCLEOTIDE SEQUENCE [LARGE SCALE GENOMIC DNA]</scope>
    <source>
        <tissue evidence="5">Leaf</tissue>
    </source>
</reference>
<dbReference type="AlphaFoldDB" id="A0A4D6M4P2"/>
<organism evidence="5 6">
    <name type="scientific">Vigna unguiculata</name>
    <name type="common">Cowpea</name>
    <dbReference type="NCBI Taxonomy" id="3917"/>
    <lineage>
        <taxon>Eukaryota</taxon>
        <taxon>Viridiplantae</taxon>
        <taxon>Streptophyta</taxon>
        <taxon>Embryophyta</taxon>
        <taxon>Tracheophyta</taxon>
        <taxon>Spermatophyta</taxon>
        <taxon>Magnoliopsida</taxon>
        <taxon>eudicotyledons</taxon>
        <taxon>Gunneridae</taxon>
        <taxon>Pentapetalae</taxon>
        <taxon>rosids</taxon>
        <taxon>fabids</taxon>
        <taxon>Fabales</taxon>
        <taxon>Fabaceae</taxon>
        <taxon>Papilionoideae</taxon>
        <taxon>50 kb inversion clade</taxon>
        <taxon>NPAAA clade</taxon>
        <taxon>indigoferoid/millettioid clade</taxon>
        <taxon>Phaseoleae</taxon>
        <taxon>Vigna</taxon>
    </lineage>
</organism>
<evidence type="ECO:0000259" key="4">
    <source>
        <dbReference type="Pfam" id="PF02902"/>
    </source>
</evidence>
<proteinExistence type="inferred from homology"/>
<gene>
    <name evidence="5" type="ORF">DEO72_LG6g944</name>
</gene>
<dbReference type="InterPro" id="IPR038765">
    <property type="entry name" value="Papain-like_cys_pep_sf"/>
</dbReference>
<feature type="domain" description="Ubiquitin-like protease family profile" evidence="4">
    <location>
        <begin position="16"/>
        <end position="63"/>
    </location>
</feature>
<dbReference type="GO" id="GO:0008234">
    <property type="term" value="F:cysteine-type peptidase activity"/>
    <property type="evidence" value="ECO:0007669"/>
    <property type="project" value="InterPro"/>
</dbReference>
<keyword evidence="2 5" id="KW-0645">Protease</keyword>
<evidence type="ECO:0000256" key="3">
    <source>
        <dbReference type="ARBA" id="ARBA00022801"/>
    </source>
</evidence>
<dbReference type="Gene3D" id="3.40.395.10">
    <property type="entry name" value="Adenoviral Proteinase, Chain A"/>
    <property type="match status" value="1"/>
</dbReference>
<name>A0A4D6M4P2_VIGUN</name>